<dbReference type="Proteomes" id="UP000001542">
    <property type="component" value="Unassembled WGS sequence"/>
</dbReference>
<dbReference type="SMR" id="A2DXU1"/>
<dbReference type="EMBL" id="DS113265">
    <property type="protein sequence ID" value="EAY14801.1"/>
    <property type="molecule type" value="Genomic_DNA"/>
</dbReference>
<reference evidence="1" key="1">
    <citation type="submission" date="2006-10" db="EMBL/GenBank/DDBJ databases">
        <authorList>
            <person name="Amadeo P."/>
            <person name="Zhao Q."/>
            <person name="Wortman J."/>
            <person name="Fraser-Liggett C."/>
            <person name="Carlton J."/>
        </authorList>
    </citation>
    <scope>NUCLEOTIDE SEQUENCE</scope>
    <source>
        <strain evidence="1">G3</strain>
    </source>
</reference>
<dbReference type="Pfam" id="PF13306">
    <property type="entry name" value="LRR_5"/>
    <property type="match status" value="3"/>
</dbReference>
<dbReference type="STRING" id="5722.A2DXU1"/>
<proteinExistence type="predicted"/>
<accession>A2DXU1</accession>
<sequence>MFLDAFALSSNDSPKICMNFTHKTLFARYTIQRVTNISVSYMNIPNIVIDKNALITDSEQSTVYDWWGYNYNEIAIPKTVTKIRERVFENSTIYKINFEEGSQLSQIYNYAFMNCSKIYSFNFSSTSLSIIGMFSFKDCINLSRVIFPSTNFQIMNNVFENCINLTNVINITNISDSCFSGCYRLSNVEIREGSEIIGVRAFDHCNSLESINIPSSVKIISDYAFINCDKLKSINFTEINNLENFSINSISNCQSLSNISRFSSDKYICDYNTIYYKNNSDSKQYLIYHLSHSQDIVVFIKCNTICQYSFNHSNNIENISISNNSVSLIESFSFNKCLNLKYINFPLSVELVSRFAFNECKSIRCPILIENSTINYLKMINDSGIPLKVIVSCQVVRNTNKIEYLKRLYYHSVKFLYVC</sequence>
<dbReference type="KEGG" id="tva:4772798"/>
<dbReference type="VEuPathDB" id="TrichDB:TVAGG3_0683840"/>
<dbReference type="PANTHER" id="PTHR45661:SF3">
    <property type="entry name" value="IG-LIKE DOMAIN-CONTAINING PROTEIN"/>
    <property type="match status" value="1"/>
</dbReference>
<dbReference type="RefSeq" id="XP_001327024.1">
    <property type="nucleotide sequence ID" value="XM_001326989.1"/>
</dbReference>
<dbReference type="InterPro" id="IPR032675">
    <property type="entry name" value="LRR_dom_sf"/>
</dbReference>
<protein>
    <submittedName>
        <fullName evidence="1">Surface antigen BspA-like</fullName>
    </submittedName>
</protein>
<evidence type="ECO:0000313" key="1">
    <source>
        <dbReference type="EMBL" id="EAY14801.1"/>
    </source>
</evidence>
<dbReference type="AlphaFoldDB" id="A2DXU1"/>
<dbReference type="VEuPathDB" id="TrichDB:TVAG_219840"/>
<keyword evidence="2" id="KW-1185">Reference proteome</keyword>
<organism evidence="1 2">
    <name type="scientific">Trichomonas vaginalis (strain ATCC PRA-98 / G3)</name>
    <dbReference type="NCBI Taxonomy" id="412133"/>
    <lineage>
        <taxon>Eukaryota</taxon>
        <taxon>Metamonada</taxon>
        <taxon>Parabasalia</taxon>
        <taxon>Trichomonadida</taxon>
        <taxon>Trichomonadidae</taxon>
        <taxon>Trichomonas</taxon>
    </lineage>
</organism>
<dbReference type="Gene3D" id="3.80.10.10">
    <property type="entry name" value="Ribonuclease Inhibitor"/>
    <property type="match status" value="2"/>
</dbReference>
<dbReference type="PANTHER" id="PTHR45661">
    <property type="entry name" value="SURFACE ANTIGEN"/>
    <property type="match status" value="1"/>
</dbReference>
<name>A2DXU1_TRIV3</name>
<dbReference type="InterPro" id="IPR026906">
    <property type="entry name" value="LRR_5"/>
</dbReference>
<gene>
    <name evidence="1" type="ORF">TVAG_219840</name>
</gene>
<dbReference type="InterPro" id="IPR053139">
    <property type="entry name" value="Surface_bspA-like"/>
</dbReference>
<reference evidence="1" key="2">
    <citation type="journal article" date="2007" name="Science">
        <title>Draft genome sequence of the sexually transmitted pathogen Trichomonas vaginalis.</title>
        <authorList>
            <person name="Carlton J.M."/>
            <person name="Hirt R.P."/>
            <person name="Silva J.C."/>
            <person name="Delcher A.L."/>
            <person name="Schatz M."/>
            <person name="Zhao Q."/>
            <person name="Wortman J.R."/>
            <person name="Bidwell S.L."/>
            <person name="Alsmark U.C.M."/>
            <person name="Besteiro S."/>
            <person name="Sicheritz-Ponten T."/>
            <person name="Noel C.J."/>
            <person name="Dacks J.B."/>
            <person name="Foster P.G."/>
            <person name="Simillion C."/>
            <person name="Van de Peer Y."/>
            <person name="Miranda-Saavedra D."/>
            <person name="Barton G.J."/>
            <person name="Westrop G.D."/>
            <person name="Mueller S."/>
            <person name="Dessi D."/>
            <person name="Fiori P.L."/>
            <person name="Ren Q."/>
            <person name="Paulsen I."/>
            <person name="Zhang H."/>
            <person name="Bastida-Corcuera F.D."/>
            <person name="Simoes-Barbosa A."/>
            <person name="Brown M.T."/>
            <person name="Hayes R.D."/>
            <person name="Mukherjee M."/>
            <person name="Okumura C.Y."/>
            <person name="Schneider R."/>
            <person name="Smith A.J."/>
            <person name="Vanacova S."/>
            <person name="Villalvazo M."/>
            <person name="Haas B.J."/>
            <person name="Pertea M."/>
            <person name="Feldblyum T.V."/>
            <person name="Utterback T.R."/>
            <person name="Shu C.L."/>
            <person name="Osoegawa K."/>
            <person name="de Jong P.J."/>
            <person name="Hrdy I."/>
            <person name="Horvathova L."/>
            <person name="Zubacova Z."/>
            <person name="Dolezal P."/>
            <person name="Malik S.B."/>
            <person name="Logsdon J.M. Jr."/>
            <person name="Henze K."/>
            <person name="Gupta A."/>
            <person name="Wang C.C."/>
            <person name="Dunne R.L."/>
            <person name="Upcroft J.A."/>
            <person name="Upcroft P."/>
            <person name="White O."/>
            <person name="Salzberg S.L."/>
            <person name="Tang P."/>
            <person name="Chiu C.-H."/>
            <person name="Lee Y.-S."/>
            <person name="Embley T.M."/>
            <person name="Coombs G.H."/>
            <person name="Mottram J.C."/>
            <person name="Tachezy J."/>
            <person name="Fraser-Liggett C.M."/>
            <person name="Johnson P.J."/>
        </authorList>
    </citation>
    <scope>NUCLEOTIDE SEQUENCE [LARGE SCALE GENOMIC DNA]</scope>
    <source>
        <strain evidence="1">G3</strain>
    </source>
</reference>
<dbReference type="SUPFAM" id="SSF52058">
    <property type="entry name" value="L domain-like"/>
    <property type="match status" value="1"/>
</dbReference>
<dbReference type="InParanoid" id="A2DXU1"/>
<evidence type="ECO:0000313" key="2">
    <source>
        <dbReference type="Proteomes" id="UP000001542"/>
    </source>
</evidence>